<evidence type="ECO:0000256" key="1">
    <source>
        <dbReference type="ARBA" id="ARBA00010688"/>
    </source>
</evidence>
<name>A0A1Y4MWS2_9FIRM</name>
<dbReference type="PRINTS" id="PR00990">
    <property type="entry name" value="RIBOKINASE"/>
</dbReference>
<dbReference type="Proteomes" id="UP000260828">
    <property type="component" value="Unassembled WGS sequence"/>
</dbReference>
<comment type="similarity">
    <text evidence="1 4">Belongs to the carbohydrate kinase PfkB family.</text>
</comment>
<evidence type="ECO:0000256" key="3">
    <source>
        <dbReference type="ARBA" id="ARBA00022777"/>
    </source>
</evidence>
<evidence type="ECO:0000256" key="2">
    <source>
        <dbReference type="ARBA" id="ARBA00022679"/>
    </source>
</evidence>
<dbReference type="InterPro" id="IPR002173">
    <property type="entry name" value="Carboh/pur_kinase_PfkB_CS"/>
</dbReference>
<reference evidence="6" key="2">
    <citation type="journal article" date="2018" name="BMC Genomics">
        <title>Whole genome sequencing and function prediction of 133 gut anaerobes isolated from chicken caecum in pure cultures.</title>
        <authorList>
            <person name="Medvecky M."/>
            <person name="Cejkova D."/>
            <person name="Polansky O."/>
            <person name="Karasova D."/>
            <person name="Kubasova T."/>
            <person name="Cizek A."/>
            <person name="Rychlik I."/>
        </authorList>
    </citation>
    <scope>NUCLEOTIDE SEQUENCE</scope>
    <source>
        <strain evidence="6">An175</strain>
    </source>
</reference>
<dbReference type="Proteomes" id="UP000196386">
    <property type="component" value="Unassembled WGS sequence"/>
</dbReference>
<keyword evidence="3 4" id="KW-0418">Kinase</keyword>
<evidence type="ECO:0000259" key="5">
    <source>
        <dbReference type="Pfam" id="PF00294"/>
    </source>
</evidence>
<dbReference type="GO" id="GO:0005829">
    <property type="term" value="C:cytosol"/>
    <property type="evidence" value="ECO:0007669"/>
    <property type="project" value="TreeGrafter"/>
</dbReference>
<reference evidence="8" key="1">
    <citation type="submission" date="2017-04" db="EMBL/GenBank/DDBJ databases">
        <title>Function of individual gut microbiota members based on whole genome sequencing of pure cultures obtained from chicken caecum.</title>
        <authorList>
            <person name="Medvecky M."/>
            <person name="Cejkova D."/>
            <person name="Polansky O."/>
            <person name="Karasova D."/>
            <person name="Kubasova T."/>
            <person name="Cizek A."/>
            <person name="Rychlik I."/>
        </authorList>
    </citation>
    <scope>NUCLEOTIDE SEQUENCE [LARGE SCALE GENOMIC DNA]</scope>
    <source>
        <strain evidence="8">An175</strain>
    </source>
</reference>
<sequence length="335" mass="35375">MQGAGRARGCLVNLIAARGKRLMNKVICVGNAVVDIIVKNGPDRTPDGMTQFSESIDLYAGGDAVNEAVGLAAMGNDVRLYTAIGDDALGSAFMSLIKSFGIAMDGIVKDREHGTTATVVTVGADGEHGCMTLKNGAAGNMRYSTEVFDIDFSGAKLVSIASLFWSRGQTDADLTRLLSKAKEAGAQTMADMVLDQSQMSLEDIAGAMKYLDFLVPSYHEAAYFTGKHTPEEIAQAFHRRGVGTVVLKMGAEGVFASAQGRTYRVGTIADRVVDTLGAGDNFVAGFITGIVEGRSIEEALYFGSAASAIAISQYGASGAIKSRQQVQDYLDAHRK</sequence>
<dbReference type="PROSITE" id="PS00584">
    <property type="entry name" value="PFKB_KINASES_2"/>
    <property type="match status" value="1"/>
</dbReference>
<gene>
    <name evidence="6" type="ORF">B5F11_14025</name>
    <name evidence="7" type="ORF">DXC40_10165</name>
</gene>
<evidence type="ECO:0000313" key="8">
    <source>
        <dbReference type="Proteomes" id="UP000196386"/>
    </source>
</evidence>
<evidence type="ECO:0000313" key="6">
    <source>
        <dbReference type="EMBL" id="OUP68348.1"/>
    </source>
</evidence>
<keyword evidence="2 4" id="KW-0808">Transferase</keyword>
<evidence type="ECO:0000313" key="7">
    <source>
        <dbReference type="EMBL" id="RGE67834.1"/>
    </source>
</evidence>
<dbReference type="Pfam" id="PF00294">
    <property type="entry name" value="PfkB"/>
    <property type="match status" value="1"/>
</dbReference>
<accession>A0A1Y4MWS2</accession>
<reference evidence="7 9" key="3">
    <citation type="submission" date="2018-08" db="EMBL/GenBank/DDBJ databases">
        <title>A genome reference for cultivated species of the human gut microbiota.</title>
        <authorList>
            <person name="Zou Y."/>
            <person name="Xue W."/>
            <person name="Luo G."/>
        </authorList>
    </citation>
    <scope>NUCLEOTIDE SEQUENCE [LARGE SCALE GENOMIC DNA]</scope>
    <source>
        <strain evidence="7 9">TF05-12AC</strain>
    </source>
</reference>
<proteinExistence type="inferred from homology"/>
<dbReference type="AlphaFoldDB" id="A0A1Y4MWS2"/>
<dbReference type="PANTHER" id="PTHR10584">
    <property type="entry name" value="SUGAR KINASE"/>
    <property type="match status" value="1"/>
</dbReference>
<dbReference type="CDD" id="cd01166">
    <property type="entry name" value="KdgK"/>
    <property type="match status" value="1"/>
</dbReference>
<dbReference type="PANTHER" id="PTHR10584:SF166">
    <property type="entry name" value="RIBOKINASE"/>
    <property type="match status" value="1"/>
</dbReference>
<evidence type="ECO:0000256" key="4">
    <source>
        <dbReference type="RuleBase" id="RU003704"/>
    </source>
</evidence>
<evidence type="ECO:0000313" key="9">
    <source>
        <dbReference type="Proteomes" id="UP000260828"/>
    </source>
</evidence>
<dbReference type="InterPro" id="IPR029056">
    <property type="entry name" value="Ribokinase-like"/>
</dbReference>
<dbReference type="GO" id="GO:0006796">
    <property type="term" value="P:phosphate-containing compound metabolic process"/>
    <property type="evidence" value="ECO:0007669"/>
    <property type="project" value="UniProtKB-ARBA"/>
</dbReference>
<dbReference type="InterPro" id="IPR002139">
    <property type="entry name" value="Ribo/fructo_kinase"/>
</dbReference>
<organism evidence="6 8">
    <name type="scientific">Anaerotruncus colihominis</name>
    <dbReference type="NCBI Taxonomy" id="169435"/>
    <lineage>
        <taxon>Bacteria</taxon>
        <taxon>Bacillati</taxon>
        <taxon>Bacillota</taxon>
        <taxon>Clostridia</taxon>
        <taxon>Eubacteriales</taxon>
        <taxon>Oscillospiraceae</taxon>
        <taxon>Anaerotruncus</taxon>
    </lineage>
</organism>
<protein>
    <submittedName>
        <fullName evidence="7">Carbohydrate kinase family protein</fullName>
    </submittedName>
</protein>
<dbReference type="EMBL" id="NFKP01000019">
    <property type="protein sequence ID" value="OUP68348.1"/>
    <property type="molecule type" value="Genomic_DNA"/>
</dbReference>
<dbReference type="Gene3D" id="3.40.1190.20">
    <property type="match status" value="1"/>
</dbReference>
<dbReference type="OrthoDB" id="9788681at2"/>
<dbReference type="InterPro" id="IPR011611">
    <property type="entry name" value="PfkB_dom"/>
</dbReference>
<dbReference type="EMBL" id="QVME01000004">
    <property type="protein sequence ID" value="RGE67834.1"/>
    <property type="molecule type" value="Genomic_DNA"/>
</dbReference>
<dbReference type="GO" id="GO:0016301">
    <property type="term" value="F:kinase activity"/>
    <property type="evidence" value="ECO:0007669"/>
    <property type="project" value="UniProtKB-KW"/>
</dbReference>
<feature type="domain" description="Carbohydrate kinase PfkB" evidence="5">
    <location>
        <begin position="23"/>
        <end position="319"/>
    </location>
</feature>
<dbReference type="PROSITE" id="PS00583">
    <property type="entry name" value="PFKB_KINASES_1"/>
    <property type="match status" value="1"/>
</dbReference>
<comment type="caution">
    <text evidence="6">The sequence shown here is derived from an EMBL/GenBank/DDBJ whole genome shotgun (WGS) entry which is preliminary data.</text>
</comment>
<dbReference type="SUPFAM" id="SSF53613">
    <property type="entry name" value="Ribokinase-like"/>
    <property type="match status" value="1"/>
</dbReference>